<dbReference type="InterPro" id="IPR011761">
    <property type="entry name" value="ATP-grasp"/>
</dbReference>
<keyword evidence="1" id="KW-0436">Ligase</keyword>
<dbReference type="SUPFAM" id="SSF56059">
    <property type="entry name" value="Glutathione synthetase ATP-binding domain-like"/>
    <property type="match status" value="1"/>
</dbReference>
<evidence type="ECO:0000256" key="3">
    <source>
        <dbReference type="ARBA" id="ARBA00022840"/>
    </source>
</evidence>
<evidence type="ECO:0000256" key="5">
    <source>
        <dbReference type="PROSITE-ProRule" id="PRU00409"/>
    </source>
</evidence>
<evidence type="ECO:0000256" key="4">
    <source>
        <dbReference type="ARBA" id="ARBA00023316"/>
    </source>
</evidence>
<keyword evidence="2 5" id="KW-0547">Nucleotide-binding</keyword>
<sequence>MEKEQKRLLVLGGGAAALDVVLEAKKLGYYVIATDYLQGGAAKEKADKSYQISTADIEELKKLIEKEKIDGVFCGPSEFNIINVMKLCKASGLRFYASEEQWDTCANKSSYKQMCNTFKVPCAPEFDIADRANIKYPVIVKPVDGNSSRGITVCSKEDELEDAYTRALKASESKKALVEKFVESEGIGFNVRYIANKGEIYLVLTGDTYTVAEKEKEGLINAVGIYPSKYTQYYIENIDENVKRMFKAEKIENATFFMQALVEDEIYFHEMGLRLSGGLLYKLVEPLTGVNDMKMMIRYAVEGEFATQEEIQKIDPYMGGKKACIFNIPLKVGTIAEIDGIQKIKDSIQLEALDTYYKIGDEIKPQYIGTIQQHFGRFKFIADSEEEIIEKIDFIQRNLDIKDMDGKDMIYKYFDTARIKKAGYLLNNKR</sequence>
<dbReference type="Gene3D" id="3.30.1490.20">
    <property type="entry name" value="ATP-grasp fold, A domain"/>
    <property type="match status" value="1"/>
</dbReference>
<evidence type="ECO:0000313" key="8">
    <source>
        <dbReference type="Proteomes" id="UP001652394"/>
    </source>
</evidence>
<dbReference type="PANTHER" id="PTHR43055:SF1">
    <property type="entry name" value="FORMATE-DEPENDENT PHOSPHORIBOSYLGLYCINAMIDE FORMYLTRANSFERASE"/>
    <property type="match status" value="1"/>
</dbReference>
<dbReference type="Gene3D" id="3.40.50.20">
    <property type="match status" value="1"/>
</dbReference>
<dbReference type="PANTHER" id="PTHR43055">
    <property type="entry name" value="FORMATE-DEPENDENT PHOSPHORIBOSYLGLYCINAMIDE FORMYLTRANSFERASE"/>
    <property type="match status" value="1"/>
</dbReference>
<protein>
    <submittedName>
        <fullName evidence="7">ATP-grasp domain-containing protein</fullName>
    </submittedName>
</protein>
<dbReference type="InterPro" id="IPR013815">
    <property type="entry name" value="ATP_grasp_subdomain_1"/>
</dbReference>
<proteinExistence type="predicted"/>
<dbReference type="Proteomes" id="UP001652394">
    <property type="component" value="Unassembled WGS sequence"/>
</dbReference>
<evidence type="ECO:0000259" key="6">
    <source>
        <dbReference type="PROSITE" id="PS50975"/>
    </source>
</evidence>
<keyword evidence="3 5" id="KW-0067">ATP-binding</keyword>
<dbReference type="EMBL" id="JAOQJX010000012">
    <property type="protein sequence ID" value="MCU6747773.1"/>
    <property type="molecule type" value="Genomic_DNA"/>
</dbReference>
<dbReference type="Gene3D" id="3.30.470.20">
    <property type="entry name" value="ATP-grasp fold, B domain"/>
    <property type="match status" value="1"/>
</dbReference>
<evidence type="ECO:0000256" key="1">
    <source>
        <dbReference type="ARBA" id="ARBA00022598"/>
    </source>
</evidence>
<feature type="domain" description="ATP-grasp" evidence="6">
    <location>
        <begin position="112"/>
        <end position="301"/>
    </location>
</feature>
<dbReference type="Pfam" id="PF07478">
    <property type="entry name" value="Dala_Dala_lig_C"/>
    <property type="match status" value="1"/>
</dbReference>
<evidence type="ECO:0000256" key="2">
    <source>
        <dbReference type="ARBA" id="ARBA00022741"/>
    </source>
</evidence>
<name>A0ABT2TBX9_9FIRM</name>
<organism evidence="7 8">
    <name type="scientific">Faecalicatena acetigenes</name>
    <dbReference type="NCBI Taxonomy" id="2981790"/>
    <lineage>
        <taxon>Bacteria</taxon>
        <taxon>Bacillati</taxon>
        <taxon>Bacillota</taxon>
        <taxon>Clostridia</taxon>
        <taxon>Lachnospirales</taxon>
        <taxon>Lachnospiraceae</taxon>
        <taxon>Faecalicatena</taxon>
    </lineage>
</organism>
<dbReference type="InterPro" id="IPR011095">
    <property type="entry name" value="Dala_Dala_lig_C"/>
</dbReference>
<evidence type="ECO:0000313" key="7">
    <source>
        <dbReference type="EMBL" id="MCU6747773.1"/>
    </source>
</evidence>
<accession>A0ABT2TBX9</accession>
<dbReference type="RefSeq" id="WP_059069023.1">
    <property type="nucleotide sequence ID" value="NZ_JAOQJX010000012.1"/>
</dbReference>
<dbReference type="SUPFAM" id="SSF52440">
    <property type="entry name" value="PreATP-grasp domain"/>
    <property type="match status" value="1"/>
</dbReference>
<reference evidence="7 8" key="1">
    <citation type="journal article" date="2021" name="ISME Commun">
        <title>Automated analysis of genomic sequences facilitates high-throughput and comprehensive description of bacteria.</title>
        <authorList>
            <person name="Hitch T.C.A."/>
        </authorList>
    </citation>
    <scope>NUCLEOTIDE SEQUENCE [LARGE SCALE GENOMIC DNA]</scope>
    <source>
        <strain evidence="7 8">H2_18</strain>
    </source>
</reference>
<dbReference type="PROSITE" id="PS50975">
    <property type="entry name" value="ATP_GRASP"/>
    <property type="match status" value="1"/>
</dbReference>
<gene>
    <name evidence="7" type="ORF">OCV51_08930</name>
</gene>
<keyword evidence="4" id="KW-0961">Cell wall biogenesis/degradation</keyword>
<keyword evidence="8" id="KW-1185">Reference proteome</keyword>
<dbReference type="InterPro" id="IPR016185">
    <property type="entry name" value="PreATP-grasp_dom_sf"/>
</dbReference>
<comment type="caution">
    <text evidence="7">The sequence shown here is derived from an EMBL/GenBank/DDBJ whole genome shotgun (WGS) entry which is preliminary data.</text>
</comment>